<keyword evidence="2" id="KW-1185">Reference proteome</keyword>
<organism evidence="1 2">
    <name type="scientific">Clostridium gelidum</name>
    <dbReference type="NCBI Taxonomy" id="704125"/>
    <lineage>
        <taxon>Bacteria</taxon>
        <taxon>Bacillati</taxon>
        <taxon>Bacillota</taxon>
        <taxon>Clostridia</taxon>
        <taxon>Eubacteriales</taxon>
        <taxon>Clostridiaceae</taxon>
        <taxon>Clostridium</taxon>
    </lineage>
</organism>
<evidence type="ECO:0000313" key="1">
    <source>
        <dbReference type="EMBL" id="BCZ47580.1"/>
    </source>
</evidence>
<reference evidence="2" key="1">
    <citation type="submission" date="2021-07" db="EMBL/GenBank/DDBJ databases">
        <title>Complete genome sequencing of a Clostridium isolate.</title>
        <authorList>
            <person name="Ueki A."/>
            <person name="Tonouchi A."/>
        </authorList>
    </citation>
    <scope>NUCLEOTIDE SEQUENCE [LARGE SCALE GENOMIC DNA]</scope>
    <source>
        <strain evidence="2">C5S11</strain>
    </source>
</reference>
<dbReference type="Proteomes" id="UP000824633">
    <property type="component" value="Chromosome"/>
</dbReference>
<evidence type="ECO:0000313" key="2">
    <source>
        <dbReference type="Proteomes" id="UP000824633"/>
    </source>
</evidence>
<protein>
    <recommendedName>
        <fullName evidence="3">PD-(D/E)XK nuclease superfamily protein</fullName>
    </recommendedName>
</protein>
<evidence type="ECO:0008006" key="3">
    <source>
        <dbReference type="Google" id="ProtNLM"/>
    </source>
</evidence>
<dbReference type="EMBL" id="AP024849">
    <property type="protein sequence ID" value="BCZ47580.1"/>
    <property type="molecule type" value="Genomic_DNA"/>
</dbReference>
<proteinExistence type="predicted"/>
<name>A0ABN6IZP7_9CLOT</name>
<gene>
    <name evidence="1" type="ORF">psyc5s11_36470</name>
</gene>
<sequence length="821" mass="96799">MSNVKIYVDEHNNNTKCLIEKSRTGLTKTIILLEPISENSTIKVYLDDYDYTDKFNNLSEFNNQHGGAGNLIGSYAFSCKVELENIIIKLDVEAKFLSTEAKEYLGEWKNEIYNLTRTVENNFGVSYIRKYLLYSMYGFDEYEKTNYENIANIFIKNYDKILKYYSYITSSKIFKNTVSNIYSNEYVESNSIKSDIYNDIFRERNPDVQWHEKNYIEYNTPEVQYLHYMFYTFILLIDKCIKNLSKLNRQENNTVSSITYADTLNLLQKIKKNFSAIAVNYQISLPKRALTNKEYRFIYKIYRDVYNKSDLLADFSKYLEEESLDSINYMNKLYEISLFQKVAEIIGSQLKQKSECRKSVNGLLYRYVSDNDTINVYFPFNRDLSDINLDLNPICGKESYLDIIVSSENNNKLLGSFIIDAKYKYSGFYDKYIGQMVRYANAVRYNNSNITEFNLPVVSDCYLVFPFRKDDLKDMPVFDKKYHILTDDLFNDTVLASMLDYQLNVIEYVDDRQEYTEQENLDFVNTYKVNDEVHRIPKKSVEYNEDGNIKTFNIPTKIEAGLFDNTVYRVDNNNYWFKWGKYASSYKLTSVLLDRVYTIKVSSVNHLPVKLLEYTYRKDREKTVRFMNSVEWCACNKKYKSLYPIKETGYNYDISYCVNTSFNRVSKILVELGIALEFLLQEGEFYSIFKTIDLDECYQDNINNKEFISVSEIRKLMLIVGTHIENICVNKLNFKVSTYGEALHVLLCYLVFIEYVDIDKMLDINIISTDILKYTYPDVIPSTNLFFEQTKDINDLVAVMETLSKMYDVDIELKININECY</sequence>
<accession>A0ABN6IZP7</accession>
<dbReference type="RefSeq" id="WP_224033908.1">
    <property type="nucleotide sequence ID" value="NZ_AP024849.1"/>
</dbReference>